<evidence type="ECO:0000256" key="4">
    <source>
        <dbReference type="ARBA" id="ARBA00023163"/>
    </source>
</evidence>
<dbReference type="AlphaFoldDB" id="A0A147FAT2"/>
<name>A0A147FAT2_MICTE</name>
<evidence type="ECO:0000256" key="3">
    <source>
        <dbReference type="ARBA" id="ARBA00023082"/>
    </source>
</evidence>
<keyword evidence="3" id="KW-0731">Sigma factor</keyword>
<keyword evidence="4" id="KW-0804">Transcription</keyword>
<dbReference type="EMBL" id="LDRV01000021">
    <property type="protein sequence ID" value="KTS13615.1"/>
    <property type="molecule type" value="Genomic_DNA"/>
</dbReference>
<evidence type="ECO:0000313" key="7">
    <source>
        <dbReference type="EMBL" id="KTS13615.1"/>
    </source>
</evidence>
<dbReference type="GO" id="GO:0006352">
    <property type="term" value="P:DNA-templated transcription initiation"/>
    <property type="evidence" value="ECO:0007669"/>
    <property type="project" value="InterPro"/>
</dbReference>
<feature type="domain" description="RNA polymerase sigma factor 70 region 4 type 2" evidence="6">
    <location>
        <begin position="118"/>
        <end position="167"/>
    </location>
</feature>
<dbReference type="Proteomes" id="UP000072189">
    <property type="component" value="Unassembled WGS sequence"/>
</dbReference>
<dbReference type="GO" id="GO:0016987">
    <property type="term" value="F:sigma factor activity"/>
    <property type="evidence" value="ECO:0007669"/>
    <property type="project" value="UniProtKB-KW"/>
</dbReference>
<reference evidence="7 8" key="1">
    <citation type="journal article" date="2016" name="Front. Microbiol.">
        <title>Genomic Resource of Rice Seed Associated Bacteria.</title>
        <authorList>
            <person name="Midha S."/>
            <person name="Bansal K."/>
            <person name="Sharma S."/>
            <person name="Kumar N."/>
            <person name="Patil P.P."/>
            <person name="Chaudhry V."/>
            <person name="Patil P.B."/>
        </authorList>
    </citation>
    <scope>NUCLEOTIDE SEQUENCE [LARGE SCALE GENOMIC DNA]</scope>
    <source>
        <strain evidence="7 8">RSA3</strain>
    </source>
</reference>
<comment type="caution">
    <text evidence="7">The sequence shown here is derived from an EMBL/GenBank/DDBJ whole genome shotgun (WGS) entry which is preliminary data.</text>
</comment>
<dbReference type="SUPFAM" id="SSF88946">
    <property type="entry name" value="Sigma2 domain of RNA polymerase sigma factors"/>
    <property type="match status" value="1"/>
</dbReference>
<protein>
    <recommendedName>
        <fullName evidence="9">DNA-directed RNA polymerase specialized sigma subunit, sigma24 homolog</fullName>
    </recommendedName>
</protein>
<accession>A0A147FAT2</accession>
<dbReference type="InterPro" id="IPR013249">
    <property type="entry name" value="RNA_pol_sigma70_r4_t2"/>
</dbReference>
<dbReference type="GO" id="GO:0003677">
    <property type="term" value="F:DNA binding"/>
    <property type="evidence" value="ECO:0007669"/>
    <property type="project" value="InterPro"/>
</dbReference>
<evidence type="ECO:0000256" key="2">
    <source>
        <dbReference type="ARBA" id="ARBA00023015"/>
    </source>
</evidence>
<dbReference type="InterPro" id="IPR014284">
    <property type="entry name" value="RNA_pol_sigma-70_dom"/>
</dbReference>
<dbReference type="RefSeq" id="WP_241493671.1">
    <property type="nucleotide sequence ID" value="NZ_LDRV01000021.1"/>
</dbReference>
<sequence>MDEAGLWRRVAADGDERALGDLYERHVDRVFRHAARLASDRRDAEDATAVAFFELWRRRDAVRVVDGSPLPWLLATTTNALRNLQRSSARYRRLLDTLPRSADASSAEDEAFADQNARALLAPLGAVDRQLVMLVHLEGYRADEAAVVVGLSPAAARARLSRARAKLRDLVPDATREEDSA</sequence>
<dbReference type="InterPro" id="IPR039425">
    <property type="entry name" value="RNA_pol_sigma-70-like"/>
</dbReference>
<evidence type="ECO:0000259" key="6">
    <source>
        <dbReference type="Pfam" id="PF08281"/>
    </source>
</evidence>
<dbReference type="PANTHER" id="PTHR43133:SF25">
    <property type="entry name" value="RNA POLYMERASE SIGMA FACTOR RFAY-RELATED"/>
    <property type="match status" value="1"/>
</dbReference>
<dbReference type="PANTHER" id="PTHR43133">
    <property type="entry name" value="RNA POLYMERASE ECF-TYPE SIGMA FACTO"/>
    <property type="match status" value="1"/>
</dbReference>
<evidence type="ECO:0000259" key="5">
    <source>
        <dbReference type="Pfam" id="PF04542"/>
    </source>
</evidence>
<dbReference type="NCBIfam" id="TIGR02937">
    <property type="entry name" value="sigma70-ECF"/>
    <property type="match status" value="1"/>
</dbReference>
<dbReference type="InterPro" id="IPR036388">
    <property type="entry name" value="WH-like_DNA-bd_sf"/>
</dbReference>
<evidence type="ECO:0008006" key="9">
    <source>
        <dbReference type="Google" id="ProtNLM"/>
    </source>
</evidence>
<dbReference type="Pfam" id="PF04542">
    <property type="entry name" value="Sigma70_r2"/>
    <property type="match status" value="1"/>
</dbReference>
<comment type="similarity">
    <text evidence="1">Belongs to the sigma-70 factor family. ECF subfamily.</text>
</comment>
<dbReference type="InterPro" id="IPR013324">
    <property type="entry name" value="RNA_pol_sigma_r3/r4-like"/>
</dbReference>
<evidence type="ECO:0000313" key="8">
    <source>
        <dbReference type="Proteomes" id="UP000072189"/>
    </source>
</evidence>
<feature type="domain" description="RNA polymerase sigma-70 region 2" evidence="5">
    <location>
        <begin position="22"/>
        <end position="90"/>
    </location>
</feature>
<evidence type="ECO:0000256" key="1">
    <source>
        <dbReference type="ARBA" id="ARBA00010641"/>
    </source>
</evidence>
<dbReference type="SUPFAM" id="SSF88659">
    <property type="entry name" value="Sigma3 and sigma4 domains of RNA polymerase sigma factors"/>
    <property type="match status" value="1"/>
</dbReference>
<keyword evidence="2" id="KW-0805">Transcription regulation</keyword>
<dbReference type="InterPro" id="IPR013325">
    <property type="entry name" value="RNA_pol_sigma_r2"/>
</dbReference>
<dbReference type="PATRIC" id="fig|2033.7.peg.1342"/>
<dbReference type="Pfam" id="PF08281">
    <property type="entry name" value="Sigma70_r4_2"/>
    <property type="match status" value="1"/>
</dbReference>
<dbReference type="Gene3D" id="1.10.1740.10">
    <property type="match status" value="1"/>
</dbReference>
<organism evidence="7 8">
    <name type="scientific">Microbacterium testaceum</name>
    <name type="common">Aureobacterium testaceum</name>
    <name type="synonym">Brevibacterium testaceum</name>
    <dbReference type="NCBI Taxonomy" id="2033"/>
    <lineage>
        <taxon>Bacteria</taxon>
        <taxon>Bacillati</taxon>
        <taxon>Actinomycetota</taxon>
        <taxon>Actinomycetes</taxon>
        <taxon>Micrococcales</taxon>
        <taxon>Microbacteriaceae</taxon>
        <taxon>Microbacterium</taxon>
    </lineage>
</organism>
<dbReference type="InterPro" id="IPR007627">
    <property type="entry name" value="RNA_pol_sigma70_r2"/>
</dbReference>
<gene>
    <name evidence="7" type="ORF">RSA3_03920</name>
</gene>
<dbReference type="Gene3D" id="1.10.10.10">
    <property type="entry name" value="Winged helix-like DNA-binding domain superfamily/Winged helix DNA-binding domain"/>
    <property type="match status" value="1"/>
</dbReference>
<proteinExistence type="inferred from homology"/>